<protein>
    <submittedName>
        <fullName evidence="1">Uncharacterized protein</fullName>
    </submittedName>
</protein>
<proteinExistence type="predicted"/>
<evidence type="ECO:0000313" key="1">
    <source>
        <dbReference type="EMBL" id="MBX61926.1"/>
    </source>
</evidence>
<organism evidence="1">
    <name type="scientific">Rhizophora mucronata</name>
    <name type="common">Asiatic mangrove</name>
    <dbReference type="NCBI Taxonomy" id="61149"/>
    <lineage>
        <taxon>Eukaryota</taxon>
        <taxon>Viridiplantae</taxon>
        <taxon>Streptophyta</taxon>
        <taxon>Embryophyta</taxon>
        <taxon>Tracheophyta</taxon>
        <taxon>Spermatophyta</taxon>
        <taxon>Magnoliopsida</taxon>
        <taxon>eudicotyledons</taxon>
        <taxon>Gunneridae</taxon>
        <taxon>Pentapetalae</taxon>
        <taxon>rosids</taxon>
        <taxon>fabids</taxon>
        <taxon>Malpighiales</taxon>
        <taxon>Rhizophoraceae</taxon>
        <taxon>Rhizophora</taxon>
    </lineage>
</organism>
<name>A0A2P2Q4M5_RHIMU</name>
<reference evidence="1" key="1">
    <citation type="submission" date="2018-02" db="EMBL/GenBank/DDBJ databases">
        <title>Rhizophora mucronata_Transcriptome.</title>
        <authorList>
            <person name="Meera S.P."/>
            <person name="Sreeshan A."/>
            <person name="Augustine A."/>
        </authorList>
    </citation>
    <scope>NUCLEOTIDE SEQUENCE</scope>
    <source>
        <tissue evidence="1">Leaf</tissue>
    </source>
</reference>
<accession>A0A2P2Q4M5</accession>
<dbReference type="AlphaFoldDB" id="A0A2P2Q4M5"/>
<dbReference type="EMBL" id="GGEC01081442">
    <property type="protein sequence ID" value="MBX61926.1"/>
    <property type="molecule type" value="Transcribed_RNA"/>
</dbReference>
<sequence>MGLGGLRSADLCEAEEENLSSLYL</sequence>